<evidence type="ECO:0000313" key="10">
    <source>
        <dbReference type="RefSeq" id="XP_065662199.1"/>
    </source>
</evidence>
<evidence type="ECO:0000313" key="9">
    <source>
        <dbReference type="RefSeq" id="XP_065662198.1"/>
    </source>
</evidence>
<dbReference type="RefSeq" id="XP_065662200.1">
    <property type="nucleotide sequence ID" value="XM_065806128.1"/>
</dbReference>
<dbReference type="CDD" id="cd18042">
    <property type="entry name" value="DEXXQc_SETX"/>
    <property type="match status" value="1"/>
</dbReference>
<accession>A0ABM4CKB3</accession>
<dbReference type="RefSeq" id="XP_065662195.1">
    <property type="nucleotide sequence ID" value="XM_065806123.1"/>
</dbReference>
<evidence type="ECO:0000313" key="6">
    <source>
        <dbReference type="RefSeq" id="XP_065662194.1"/>
    </source>
</evidence>
<dbReference type="PANTHER" id="PTHR10887:SF495">
    <property type="entry name" value="HELICASE SENATAXIN ISOFORM X1-RELATED"/>
    <property type="match status" value="1"/>
</dbReference>
<keyword evidence="4" id="KW-1185">Reference proteome</keyword>
<dbReference type="RefSeq" id="XP_065662204.1">
    <property type="nucleotide sequence ID" value="XM_065806132.1"/>
</dbReference>
<dbReference type="InterPro" id="IPR047187">
    <property type="entry name" value="SF1_C_Upf1"/>
</dbReference>
<evidence type="ECO:0000313" key="11">
    <source>
        <dbReference type="RefSeq" id="XP_065662200.1"/>
    </source>
</evidence>
<feature type="region of interest" description="Disordered" evidence="1">
    <location>
        <begin position="1931"/>
        <end position="1964"/>
    </location>
</feature>
<proteinExistence type="predicted"/>
<evidence type="ECO:0000313" key="13">
    <source>
        <dbReference type="RefSeq" id="XP_065662202.1"/>
    </source>
</evidence>
<sequence>MSCLWCEGDKNEIQNFLKILSKEIVTNNNEAYLYCAEKCIPDLYFCLECVKVYHDCKHKFIKKEESKKVLVACIEHERLIDNMQKIKEKISLNGNSTEITYLTPFVEILTYPYLCLNCNVWQHFISGLEWMIDFMGESIMEQECFYKTWFFLTLCSNSKIKEWATNCIGNMKLIDNENFNKFRPIFNCILNILFEDNSVDFQMAHDIEIEIKDSTKLARHIYMGKTSGEIWIACGVIFNSLESRVLKILLTSNNNDKILLLLFKSFYDSSINIWVFLYILEILLGKLGPSFWLLSGINGNTPTQLYNAIKNHKDFLTLHKKYQNAAYVEQELTYSSYSHMVFSYTKNVNEKNSCNCALQLFSWALPFLKSVIDIGNEAQTLFGYILFYHTDFLDKCKVSDLLYYLAYKNIVEIFSFTLNIKFFWILLPFIDGIPDLLLKLAINDFSGVVSFTKQMASLVNMLVAKALCKKYISKELSLSFQSNFKKMLMHQSYDLNVLKKVLLIILQNSTKIKPEPLTENNDLDIFVSEALNEEQIIKIEDDYDDKTGILELDTECLSITKSSPIDMRRLGSHSPILISDEEDVDLDIHAINNFNSVASVPIVYSYNTLASGIKFEGLKNKTIKPDESFLPIKYKVVTPSVPQSNVPNIFETSESSLSESNQRISNIGLVPKSNDSTLLNITDLENSESMKIHQSIKYKSSNIETNKNLEKDLNKNRILVNQTENHVLTNFETEKDMSNFVDKCFDISSNFNEPLLVKKIAPKSSGSTLMQRSNTLRREKIEQELTTKSKPLKLPNLNSKLLSISCFHKLIFKWKVEWFENQKEPVEATKCLKNVGINFDTYDEYYSTFCNLILCEAQSLVSKEWKEKLYSSKIYKITEINEHKTIDTSFHIKCEYECKEIYLDCPSEDDLVLLHFINENQSVFGIVEKAVKNKRYKNSFVPTYVLNIKLAEMSNSKTCKIVSIKKFASLRTVIRQFNALTVFKNSLLAADILKPFRMKTYNCNEELLPKDKFKRLSKLNLMQLHALSTVSHAVCQVDYVIPRIVLLQGPPGTGKSYTIKTIITHLMQEFYKSRESSNQKSQRILFCAPSNAAVDEIVRRLVQSPPYRDDNDSHAIKHGNCGDFNIVRVGQKTQVSSEIVQYSLEYLLERELKNYKLSHNKSKIIEQINLLRSRLQVMDIECQKLRMSNNQNESEQYMIKTEERSRMQKLLDELNFKRNSLSEKRDHQGDYSEEEHNLQRSLLLRADIICSTLSAAGSKPMVDTFRRSREIPFRCVIIDEAGQCTEPDALIPLQYGSSKLVLVGDPAQLPATVISQRAGRFNLGQSLFERLYKGIMINSETGVHPAILLNYQYRMAPDICWFPNKRFYNNELKSNEALIKKKSDLKPYVFINLDESREDKTRMGGIHNPVEREHIIAICEKIVTEKNANVNEIAVITPYRYQASLIKQDLIKKLVQFEGIEVDTIDGFQGREKRIVIFSCVRASNHQESIGFLSNPQRMNVALTRAKDVLIILANCNSIEIDEDWKALVDDAKSRGLLFTVQNCNDTLKCIFNTSDVTFKQTDHLKENKTKNVTHIQSIVKNVVDTPIINSDNRCFSNYLDSLQVYNNPDISVKPPSDLEKTVIIKESLEKNRKTQCNFDSRLCSSNVLNTLVPDKSAINGPAGNVPPINEPAVSMSLICNSALNEPGINENIKKIQSCYNAEPYILNVLHTPLPGKATINEPAVNLPLINELAPNMSLMDRPKNNETLSNEVSLSKSKIPVFNVPAINENAVNMSAICKSVINEPAINDCFKKSQCCYNTELHTLNVLSTPVLDKLAINEPLISLSLNNNSAINELEGNVSVMDEPSNNENSLNEVALNISTLHLKANEPKMTKTLNNEPTLNKLAVEFKESNQNGVFIFEKDCKMDLLEGISDVELNKLAAKISHNNNNFSEHKSANVKLHKTQSTAGNSKNDEKQHSDKNTILVSENELISSELKRKFESIKLKKNHQKHISSLSTQVENVKSSYDNIDNQELYIRKVTEDVPIIKSNKPKNKKKYKNSDTKNQENIDKANIQEPYIRKVTDDVPIIESNKPKKKQKKRKNYKNSDTGNQESIKKSTEYSADIIIKKILKEQLKEDSAIQERIIGAVIETLGDKLVDKIVSKSKSVIDIGSPTYSNESNSPLEIDSNVNITEKSKQCASQLRTNSSNNSKECDAQQNVVDISDGTQCFRRNKPSESYYNLPHQHSDGAYCIEICKRVLEREKKRRFFAEDDLLRKNSTLSKSIEWKLVPLEIETLVVYSKHELCSSYNLVSDPRLRSNNPSVVLGDLNLTKNENTENDHGTLRKDTGFSIQTQVSEDFQQLDGAVELTKLPVSSEADHFPHDAIDDHHSTPMDICEDIKSPILINEPIGKYPLIPNRGLTQSEGFFSSSSTFLGYNDKFLCQPRLGFQNQEFLCDITKEPTVSKPTPSKPPLLSEGSFDNYMSITKFQDGIRSKCFDDPRLLSWRAVEKVRESKYLNYIHETQQVLPTTSKRKVAYISPQPIENHQRYISPQSIENHQSITTNIQTDIGIQNYEKQDIDSAININEIMNATLQDLAVKNVFEDCVRQISLSNNYENKEYMVNYVKGFLIRTFSNSIKSDSTSESTNVQSPIQDLSSEPVKMYNFNELHEFPEENKLYSNTNCEYEQPKDKKLKITPSDLSLSENIISNFVHNQTLLIQSPTFNEPISLTCDESKVLHQAQSKLPNSNTIQINNEAIQTKNDTFQSNDDAIQKRIQRFGVVQKEENYVTSPSKKRFKCSSSLEHEKTSINITDNLSKTKFNNSTFECRVLIEDIKDNDLDFTSKKESLSNKDKQLSYARKVKRAKMPRSSNPKAVIKINSSQLKSSNKNYLENSSPKKIRMSVKSDDPKPVEMKKNCIQNYNDKNDESNVRSENLFSLSASSNEKKIDVFSRLGSRLSTDNLSEILAANRSVYKPNDVRSFPLSYRKDSTHLNSLGSKFNFDFDDTCNRKQFLIDHRNLGVVKPYRYESPGSETFQKDYNEKNLFNKKNFNGKIVPHLSQDKRNYRLNQSSYFEGTSYDERPYSNHVTDYFPSMEVKRHFKVSQNKKTYRLRP</sequence>
<dbReference type="InterPro" id="IPR041679">
    <property type="entry name" value="DNA2/NAM7-like_C"/>
</dbReference>
<evidence type="ECO:0000259" key="3">
    <source>
        <dbReference type="Pfam" id="PF13087"/>
    </source>
</evidence>
<evidence type="ECO:0000313" key="7">
    <source>
        <dbReference type="RefSeq" id="XP_065662195.1"/>
    </source>
</evidence>
<dbReference type="InterPro" id="IPR045055">
    <property type="entry name" value="DNA2/NAM7-like"/>
</dbReference>
<name>A0ABM4CKB3_HYDVU</name>
<evidence type="ECO:0000313" key="5">
    <source>
        <dbReference type="RefSeq" id="XP_065662193.1"/>
    </source>
</evidence>
<evidence type="ECO:0000313" key="18">
    <source>
        <dbReference type="RefSeq" id="XP_065662207.1"/>
    </source>
</evidence>
<dbReference type="RefSeq" id="XP_065662203.1">
    <property type="nucleotide sequence ID" value="XM_065806131.1"/>
</dbReference>
<evidence type="ECO:0000259" key="2">
    <source>
        <dbReference type="Pfam" id="PF13086"/>
    </source>
</evidence>
<dbReference type="RefSeq" id="XP_065662202.1">
    <property type="nucleotide sequence ID" value="XM_065806130.1"/>
</dbReference>
<dbReference type="RefSeq" id="XP_065662193.1">
    <property type="nucleotide sequence ID" value="XM_065806121.1"/>
</dbReference>
<feature type="compositionally biased region" description="Basic and acidic residues" evidence="1">
    <location>
        <begin position="1953"/>
        <end position="1962"/>
    </location>
</feature>
<evidence type="ECO:0000313" key="17">
    <source>
        <dbReference type="RefSeq" id="XP_065662206.1"/>
    </source>
</evidence>
<protein>
    <submittedName>
        <fullName evidence="5 6">Uncharacterized protein LOC100204258 isoform X5</fullName>
    </submittedName>
</protein>
<gene>
    <name evidence="5 6 7 8 9 10 11 12 13 14 15 16 17 18" type="primary">LOC100204258</name>
</gene>
<dbReference type="Pfam" id="PF13087">
    <property type="entry name" value="AAA_12"/>
    <property type="match status" value="1"/>
</dbReference>
<feature type="domain" description="DNA2/NAM7 helicase helicase" evidence="2">
    <location>
        <begin position="1032"/>
        <end position="1316"/>
    </location>
</feature>
<dbReference type="Gene3D" id="3.40.50.300">
    <property type="entry name" value="P-loop containing nucleotide triphosphate hydrolases"/>
    <property type="match status" value="2"/>
</dbReference>
<feature type="domain" description="DNA2/NAM7 helicase-like C-terminal" evidence="3">
    <location>
        <begin position="1324"/>
        <end position="1516"/>
    </location>
</feature>
<dbReference type="RefSeq" id="XP_065662201.1">
    <property type="nucleotide sequence ID" value="XM_065806129.1"/>
</dbReference>
<dbReference type="PANTHER" id="PTHR10887">
    <property type="entry name" value="DNA2/NAM7 HELICASE FAMILY"/>
    <property type="match status" value="1"/>
</dbReference>
<dbReference type="InterPro" id="IPR041677">
    <property type="entry name" value="DNA2/NAM7_AAA_11"/>
</dbReference>
<dbReference type="RefSeq" id="XP_065662205.1">
    <property type="nucleotide sequence ID" value="XM_065806133.1"/>
</dbReference>
<evidence type="ECO:0000313" key="8">
    <source>
        <dbReference type="RefSeq" id="XP_065662197.1"/>
    </source>
</evidence>
<dbReference type="SUPFAM" id="SSF52540">
    <property type="entry name" value="P-loop containing nucleoside triphosphate hydrolases"/>
    <property type="match status" value="1"/>
</dbReference>
<evidence type="ECO:0000313" key="15">
    <source>
        <dbReference type="RefSeq" id="XP_065662204.1"/>
    </source>
</evidence>
<dbReference type="Proteomes" id="UP001652625">
    <property type="component" value="Chromosome 09"/>
</dbReference>
<feature type="compositionally biased region" description="Basic residues" evidence="1">
    <location>
        <begin position="2075"/>
        <end position="2085"/>
    </location>
</feature>
<dbReference type="InterPro" id="IPR027417">
    <property type="entry name" value="P-loop_NTPase"/>
</dbReference>
<reference evidence="5 6" key="1">
    <citation type="submission" date="2025-05" db="UniProtKB">
        <authorList>
            <consortium name="RefSeq"/>
        </authorList>
    </citation>
    <scope>IDENTIFICATION</scope>
</reference>
<organism evidence="4 9">
    <name type="scientific">Hydra vulgaris</name>
    <name type="common">Hydra</name>
    <name type="synonym">Hydra attenuata</name>
    <dbReference type="NCBI Taxonomy" id="6087"/>
    <lineage>
        <taxon>Eukaryota</taxon>
        <taxon>Metazoa</taxon>
        <taxon>Cnidaria</taxon>
        <taxon>Hydrozoa</taxon>
        <taxon>Hydroidolina</taxon>
        <taxon>Anthoathecata</taxon>
        <taxon>Aplanulata</taxon>
        <taxon>Hydridae</taxon>
        <taxon>Hydra</taxon>
    </lineage>
</organism>
<dbReference type="RefSeq" id="XP_065662206.1">
    <property type="nucleotide sequence ID" value="XM_065806134.1"/>
</dbReference>
<dbReference type="CDD" id="cd18808">
    <property type="entry name" value="SF1_C_Upf1"/>
    <property type="match status" value="1"/>
</dbReference>
<evidence type="ECO:0000313" key="4">
    <source>
        <dbReference type="Proteomes" id="UP001652625"/>
    </source>
</evidence>
<feature type="region of interest" description="Disordered" evidence="1">
    <location>
        <begin position="2029"/>
        <end position="2096"/>
    </location>
</feature>
<dbReference type="RefSeq" id="XP_065662197.1">
    <property type="nucleotide sequence ID" value="XM_065806125.1"/>
</dbReference>
<evidence type="ECO:0000313" key="12">
    <source>
        <dbReference type="RefSeq" id="XP_065662201.1"/>
    </source>
</evidence>
<dbReference type="RefSeq" id="XP_065662198.1">
    <property type="nucleotide sequence ID" value="XM_065806126.1"/>
</dbReference>
<feature type="compositionally biased region" description="Basic and acidic residues" evidence="1">
    <location>
        <begin position="2040"/>
        <end position="2051"/>
    </location>
</feature>
<dbReference type="RefSeq" id="XP_065662207.1">
    <property type="nucleotide sequence ID" value="XM_065806135.1"/>
</dbReference>
<dbReference type="RefSeq" id="XP_065662199.1">
    <property type="nucleotide sequence ID" value="XM_065806127.1"/>
</dbReference>
<dbReference type="Pfam" id="PF13086">
    <property type="entry name" value="AAA_11"/>
    <property type="match status" value="1"/>
</dbReference>
<evidence type="ECO:0000256" key="1">
    <source>
        <dbReference type="SAM" id="MobiDB-lite"/>
    </source>
</evidence>
<dbReference type="GeneID" id="100204258"/>
<dbReference type="RefSeq" id="XP_065662194.1">
    <property type="nucleotide sequence ID" value="XM_065806122.1"/>
</dbReference>
<evidence type="ECO:0000313" key="14">
    <source>
        <dbReference type="RefSeq" id="XP_065662203.1"/>
    </source>
</evidence>
<evidence type="ECO:0000313" key="16">
    <source>
        <dbReference type="RefSeq" id="XP_065662205.1"/>
    </source>
</evidence>